<keyword evidence="1" id="KW-1133">Transmembrane helix</keyword>
<dbReference type="RefSeq" id="WP_069477383.1">
    <property type="nucleotide sequence ID" value="NZ_CP017111.1"/>
</dbReference>
<dbReference type="KEGG" id="shal:SHALO_0702"/>
<dbReference type="AlphaFoldDB" id="A0A1D7THI2"/>
<dbReference type="EMBL" id="CP017111">
    <property type="protein sequence ID" value="AOO64485.1"/>
    <property type="molecule type" value="Genomic_DNA"/>
</dbReference>
<reference evidence="3" key="1">
    <citation type="submission" date="2016-08" db="EMBL/GenBank/DDBJ databases">
        <title>Complete genome sequence of the organohalide-respiring Epsilonproteobacterium Sulfurospirillum halorespirans.</title>
        <authorList>
            <person name="Goris T."/>
            <person name="Zimmermann J."/>
            <person name="Schenz B."/>
            <person name="Lemos M."/>
            <person name="Hackermueller J."/>
            <person name="Diekert G."/>
        </authorList>
    </citation>
    <scope>NUCLEOTIDE SEQUENCE [LARGE SCALE GENOMIC DNA]</scope>
    <source>
        <strain>DSM 13726</strain>
        <strain evidence="3">PCE-M2</strain>
    </source>
</reference>
<dbReference type="PATRIC" id="fig|1193502.14.peg.706"/>
<keyword evidence="1" id="KW-0812">Transmembrane</keyword>
<evidence type="ECO:0000313" key="2">
    <source>
        <dbReference type="EMBL" id="AOO64485.1"/>
    </source>
</evidence>
<feature type="transmembrane region" description="Helical" evidence="1">
    <location>
        <begin position="42"/>
        <end position="66"/>
    </location>
</feature>
<proteinExistence type="predicted"/>
<evidence type="ECO:0000313" key="3">
    <source>
        <dbReference type="Proteomes" id="UP000094609"/>
    </source>
</evidence>
<keyword evidence="1" id="KW-0472">Membrane</keyword>
<organism evidence="2 3">
    <name type="scientific">Sulfurospirillum halorespirans DSM 13726</name>
    <dbReference type="NCBI Taxonomy" id="1193502"/>
    <lineage>
        <taxon>Bacteria</taxon>
        <taxon>Pseudomonadati</taxon>
        <taxon>Campylobacterota</taxon>
        <taxon>Epsilonproteobacteria</taxon>
        <taxon>Campylobacterales</taxon>
        <taxon>Sulfurospirillaceae</taxon>
        <taxon>Sulfurospirillum</taxon>
    </lineage>
</organism>
<dbReference type="STRING" id="1193502.SHALO_0702"/>
<dbReference type="Proteomes" id="UP000094609">
    <property type="component" value="Chromosome"/>
</dbReference>
<evidence type="ECO:0000256" key="1">
    <source>
        <dbReference type="SAM" id="Phobius"/>
    </source>
</evidence>
<keyword evidence="3" id="KW-1185">Reference proteome</keyword>
<sequence>MGIKRYILVTLIYMLAIGLYIYSFNGESYTLELFGLSLSLPIALWVLLPVFFLALGSIGHLVFYNFKDFLYKRALKKDNELFQESAKNRILGEEVTTSYKTEGFKFAGKVLQSMRFDATLPTSFIEEEVAKACAVAVSVTNGNYEDLKKYKLSKTNPLVIQNSINRLKIEPRFALEVLKNCKELNSELCKKAYEALLDFASFNEIKRYDFPTDKDAFTRMMKRYLDADDSFEMDIKSIEDMCEQFKADRADYLELAREMKMKLTPDALIALFEKLYNSKGTVATDAYLYVLYDLQMIDKIRELLLNSDGEEFVKFKTIMFLRDHGKSIDIEKFLHA</sequence>
<name>A0A1D7THI2_9BACT</name>
<accession>A0A1D7THI2</accession>
<feature type="transmembrane region" description="Helical" evidence="1">
    <location>
        <begin position="5"/>
        <end position="22"/>
    </location>
</feature>
<protein>
    <submittedName>
        <fullName evidence="2">Putative membrane protein</fullName>
    </submittedName>
</protein>
<gene>
    <name evidence="2" type="ORF">SHALO_0702</name>
</gene>